<accession>A0A6C0KMS1</accession>
<dbReference type="SUPFAM" id="SSF50249">
    <property type="entry name" value="Nucleic acid-binding proteins"/>
    <property type="match status" value="1"/>
</dbReference>
<dbReference type="InterPro" id="IPR006196">
    <property type="entry name" value="RNA-binding_domain_S1_IF1"/>
</dbReference>
<protein>
    <recommendedName>
        <fullName evidence="1">S1-like domain-containing protein</fullName>
    </recommendedName>
</protein>
<evidence type="ECO:0000259" key="1">
    <source>
        <dbReference type="PROSITE" id="PS50832"/>
    </source>
</evidence>
<dbReference type="GO" id="GO:0003743">
    <property type="term" value="F:translation initiation factor activity"/>
    <property type="evidence" value="ECO:0007669"/>
    <property type="project" value="InterPro"/>
</dbReference>
<dbReference type="Pfam" id="PF01176">
    <property type="entry name" value="eIF-1a"/>
    <property type="match status" value="1"/>
</dbReference>
<dbReference type="EMBL" id="MN740947">
    <property type="protein sequence ID" value="QHU19295.1"/>
    <property type="molecule type" value="Genomic_DNA"/>
</dbReference>
<dbReference type="PROSITE" id="PS50832">
    <property type="entry name" value="S1_IF1_TYPE"/>
    <property type="match status" value="1"/>
</dbReference>
<reference evidence="2" key="1">
    <citation type="journal article" date="2020" name="Nature">
        <title>Giant virus diversity and host interactions through global metagenomics.</title>
        <authorList>
            <person name="Schulz F."/>
            <person name="Roux S."/>
            <person name="Paez-Espino D."/>
            <person name="Jungbluth S."/>
            <person name="Walsh D.A."/>
            <person name="Denef V.J."/>
            <person name="McMahon K.D."/>
            <person name="Konstantinidis K.T."/>
            <person name="Eloe-Fadrosh E.A."/>
            <person name="Kyrpides N.C."/>
            <person name="Woyke T."/>
        </authorList>
    </citation>
    <scope>NUCLEOTIDE SEQUENCE</scope>
    <source>
        <strain evidence="2">GVMAG-S-3300013014-104</strain>
    </source>
</reference>
<proteinExistence type="predicted"/>
<name>A0A6C0KMS1_9ZZZZ</name>
<evidence type="ECO:0000313" key="2">
    <source>
        <dbReference type="EMBL" id="QHU19295.1"/>
    </source>
</evidence>
<dbReference type="GO" id="GO:0003723">
    <property type="term" value="F:RNA binding"/>
    <property type="evidence" value="ECO:0007669"/>
    <property type="project" value="InterPro"/>
</dbReference>
<dbReference type="InterPro" id="IPR012340">
    <property type="entry name" value="NA-bd_OB-fold"/>
</dbReference>
<dbReference type="Gene3D" id="2.40.50.140">
    <property type="entry name" value="Nucleic acid-binding proteins"/>
    <property type="match status" value="1"/>
</dbReference>
<dbReference type="InterPro" id="IPR001253">
    <property type="entry name" value="TIF_eIF-1A"/>
</dbReference>
<dbReference type="SMART" id="SM00652">
    <property type="entry name" value="eIF1a"/>
    <property type="match status" value="1"/>
</dbReference>
<dbReference type="PANTHER" id="PTHR21668">
    <property type="entry name" value="EIF-1A"/>
    <property type="match status" value="1"/>
</dbReference>
<organism evidence="2">
    <name type="scientific">viral metagenome</name>
    <dbReference type="NCBI Taxonomy" id="1070528"/>
    <lineage>
        <taxon>unclassified sequences</taxon>
        <taxon>metagenomes</taxon>
        <taxon>organismal metagenomes</taxon>
    </lineage>
</organism>
<dbReference type="AlphaFoldDB" id="A0A6C0KMS1"/>
<sequence>MVKNTQGGSSHKKFGRKFTIGSKNNKLRFSEDEGEIYSIVIKMLGNSMFHCYCIDGKIRLGHIRGKFSGRGKRDNIVDVGKWVLIGLREWDINSTSNDLDSKKTNLQKCDLLEVYSDFDKERLKDAVSEDWHALDANDLSRVNNKDIVEEDDSFQFVSEKDLDRERLILEMQTNDNEKIKFTENETIEEEINIDDI</sequence>
<feature type="domain" description="S1-like" evidence="1">
    <location>
        <begin position="25"/>
        <end position="116"/>
    </location>
</feature>